<dbReference type="AlphaFoldDB" id="A0AAE4BNW8"/>
<dbReference type="PANTHER" id="PTHR34220:SF7">
    <property type="entry name" value="SENSOR HISTIDINE KINASE YPDA"/>
    <property type="match status" value="1"/>
</dbReference>
<organism evidence="3 4">
    <name type="scientific">Aureibacter tunicatorum</name>
    <dbReference type="NCBI Taxonomy" id="866807"/>
    <lineage>
        <taxon>Bacteria</taxon>
        <taxon>Pseudomonadati</taxon>
        <taxon>Bacteroidota</taxon>
        <taxon>Cytophagia</taxon>
        <taxon>Cytophagales</taxon>
        <taxon>Persicobacteraceae</taxon>
        <taxon>Aureibacter</taxon>
    </lineage>
</organism>
<dbReference type="InterPro" id="IPR010559">
    <property type="entry name" value="Sig_transdc_His_kin_internal"/>
</dbReference>
<feature type="transmembrane region" description="Helical" evidence="1">
    <location>
        <begin position="47"/>
        <end position="66"/>
    </location>
</feature>
<feature type="transmembrane region" description="Helical" evidence="1">
    <location>
        <begin position="127"/>
        <end position="147"/>
    </location>
</feature>
<sequence>MIDYISDKEFSYYSKRIAYVLISVVVSIIPILEDFADGDIEAYKSQVIFRFILTTIAMSFVFPLLGKGIMALRKFLRNKFRVSHFELRYITFLLVVFPLLMVGLLTLFYDVFTGDTFCDVRSREDIWLAWVSLLVFTSVAISIEYFWMILEKRKQLEEINSKLLRSNEIAKYNSLMNQLNPHFLFNCLNVLSFLVYKDPRSADQFIEEMGKIYRYILQLNDTHLVPLWKEIDFAKSYMYLQKIRFQKGVEVTMELSEDEKQKFVPPLTLEVLLENAIKHNVVSENNPLKIRVFVDEEYLIVENNFTPREEPFVNSTKVGLKNLKEKYAILGEPAPSFEVEEDKFVARLPLIKSNI</sequence>
<dbReference type="PANTHER" id="PTHR34220">
    <property type="entry name" value="SENSOR HISTIDINE KINASE YPDA"/>
    <property type="match status" value="1"/>
</dbReference>
<feature type="transmembrane region" description="Helical" evidence="1">
    <location>
        <begin position="12"/>
        <end position="32"/>
    </location>
</feature>
<gene>
    <name evidence="3" type="ORF">HNQ88_000270</name>
</gene>
<protein>
    <recommendedName>
        <fullName evidence="2">Signal transduction histidine kinase internal region domain-containing protein</fullName>
    </recommendedName>
</protein>
<keyword evidence="1" id="KW-0812">Transmembrane</keyword>
<dbReference type="GO" id="GO:0016020">
    <property type="term" value="C:membrane"/>
    <property type="evidence" value="ECO:0007669"/>
    <property type="project" value="InterPro"/>
</dbReference>
<evidence type="ECO:0000256" key="1">
    <source>
        <dbReference type="SAM" id="Phobius"/>
    </source>
</evidence>
<accession>A0AAE4BNW8</accession>
<dbReference type="InterPro" id="IPR050640">
    <property type="entry name" value="Bact_2-comp_sensor_kinase"/>
</dbReference>
<keyword evidence="1" id="KW-0472">Membrane</keyword>
<reference evidence="3" key="1">
    <citation type="submission" date="2023-07" db="EMBL/GenBank/DDBJ databases">
        <title>Genomic Encyclopedia of Type Strains, Phase IV (KMG-IV): sequencing the most valuable type-strain genomes for metagenomic binning, comparative biology and taxonomic classification.</title>
        <authorList>
            <person name="Goeker M."/>
        </authorList>
    </citation>
    <scope>NUCLEOTIDE SEQUENCE</scope>
    <source>
        <strain evidence="3">DSM 26174</strain>
    </source>
</reference>
<evidence type="ECO:0000259" key="2">
    <source>
        <dbReference type="Pfam" id="PF06580"/>
    </source>
</evidence>
<proteinExistence type="predicted"/>
<dbReference type="Pfam" id="PF06580">
    <property type="entry name" value="His_kinase"/>
    <property type="match status" value="1"/>
</dbReference>
<name>A0AAE4BNW8_9BACT</name>
<evidence type="ECO:0000313" key="4">
    <source>
        <dbReference type="Proteomes" id="UP001185092"/>
    </source>
</evidence>
<comment type="caution">
    <text evidence="3">The sequence shown here is derived from an EMBL/GenBank/DDBJ whole genome shotgun (WGS) entry which is preliminary data.</text>
</comment>
<dbReference type="GO" id="GO:0000155">
    <property type="term" value="F:phosphorelay sensor kinase activity"/>
    <property type="evidence" value="ECO:0007669"/>
    <property type="project" value="InterPro"/>
</dbReference>
<keyword evidence="1" id="KW-1133">Transmembrane helix</keyword>
<dbReference type="RefSeq" id="WP_309936747.1">
    <property type="nucleotide sequence ID" value="NZ_AP025305.1"/>
</dbReference>
<evidence type="ECO:0000313" key="3">
    <source>
        <dbReference type="EMBL" id="MDR6237294.1"/>
    </source>
</evidence>
<dbReference type="EMBL" id="JAVDQD010000001">
    <property type="protein sequence ID" value="MDR6237294.1"/>
    <property type="molecule type" value="Genomic_DNA"/>
</dbReference>
<feature type="domain" description="Signal transduction histidine kinase internal region" evidence="2">
    <location>
        <begin position="170"/>
        <end position="247"/>
    </location>
</feature>
<dbReference type="Proteomes" id="UP001185092">
    <property type="component" value="Unassembled WGS sequence"/>
</dbReference>
<feature type="transmembrane region" description="Helical" evidence="1">
    <location>
        <begin position="87"/>
        <end position="107"/>
    </location>
</feature>
<keyword evidence="4" id="KW-1185">Reference proteome</keyword>